<dbReference type="InterPro" id="IPR029058">
    <property type="entry name" value="AB_hydrolase_fold"/>
</dbReference>
<dbReference type="Gene3D" id="3.40.50.1820">
    <property type="entry name" value="alpha/beta hydrolase"/>
    <property type="match status" value="1"/>
</dbReference>
<feature type="chain" id="PRO_5034268872" evidence="4">
    <location>
        <begin position="19"/>
        <end position="286"/>
    </location>
</feature>
<evidence type="ECO:0000256" key="4">
    <source>
        <dbReference type="SAM" id="SignalP"/>
    </source>
</evidence>
<dbReference type="EMBL" id="KV748771">
    <property type="protein sequence ID" value="OCL13182.1"/>
    <property type="molecule type" value="Genomic_DNA"/>
</dbReference>
<comment type="catalytic activity">
    <reaction evidence="3">
        <text>a monoacylglycerol + H2O = glycerol + a fatty acid + H(+)</text>
        <dbReference type="Rhea" id="RHEA:15245"/>
        <dbReference type="ChEBI" id="CHEBI:15377"/>
        <dbReference type="ChEBI" id="CHEBI:15378"/>
        <dbReference type="ChEBI" id="CHEBI:17408"/>
        <dbReference type="ChEBI" id="CHEBI:17754"/>
        <dbReference type="ChEBI" id="CHEBI:28868"/>
    </reaction>
</comment>
<evidence type="ECO:0000256" key="2">
    <source>
        <dbReference type="ARBA" id="ARBA00047591"/>
    </source>
</evidence>
<keyword evidence="4" id="KW-0732">Signal</keyword>
<gene>
    <name evidence="6" type="ORF">AOQ84DRAFT_385581</name>
</gene>
<dbReference type="Pfam" id="PF01764">
    <property type="entry name" value="Lipase_3"/>
    <property type="match status" value="1"/>
</dbReference>
<dbReference type="SUPFAM" id="SSF53474">
    <property type="entry name" value="alpha/beta-Hydrolases"/>
    <property type="match status" value="1"/>
</dbReference>
<proteinExistence type="inferred from homology"/>
<evidence type="ECO:0000256" key="3">
    <source>
        <dbReference type="ARBA" id="ARBA00048461"/>
    </source>
</evidence>
<feature type="signal peptide" evidence="4">
    <location>
        <begin position="1"/>
        <end position="18"/>
    </location>
</feature>
<dbReference type="InterPro" id="IPR002921">
    <property type="entry name" value="Fungal_lipase-type"/>
</dbReference>
<reference evidence="6 7" key="1">
    <citation type="journal article" date="2016" name="Nat. Commun.">
        <title>Ectomycorrhizal ecology is imprinted in the genome of the dominant symbiotic fungus Cenococcum geophilum.</title>
        <authorList>
            <consortium name="DOE Joint Genome Institute"/>
            <person name="Peter M."/>
            <person name="Kohler A."/>
            <person name="Ohm R.A."/>
            <person name="Kuo A."/>
            <person name="Krutzmann J."/>
            <person name="Morin E."/>
            <person name="Arend M."/>
            <person name="Barry K.W."/>
            <person name="Binder M."/>
            <person name="Choi C."/>
            <person name="Clum A."/>
            <person name="Copeland A."/>
            <person name="Grisel N."/>
            <person name="Haridas S."/>
            <person name="Kipfer T."/>
            <person name="LaButti K."/>
            <person name="Lindquist E."/>
            <person name="Lipzen A."/>
            <person name="Maire R."/>
            <person name="Meier B."/>
            <person name="Mihaltcheva S."/>
            <person name="Molinier V."/>
            <person name="Murat C."/>
            <person name="Poggeler S."/>
            <person name="Quandt C.A."/>
            <person name="Sperisen C."/>
            <person name="Tritt A."/>
            <person name="Tisserant E."/>
            <person name="Crous P.W."/>
            <person name="Henrissat B."/>
            <person name="Nehls U."/>
            <person name="Egli S."/>
            <person name="Spatafora J.W."/>
            <person name="Grigoriev I.V."/>
            <person name="Martin F.M."/>
        </authorList>
    </citation>
    <scope>NUCLEOTIDE SEQUENCE [LARGE SCALE GENOMIC DNA]</scope>
    <source>
        <strain evidence="6 7">CBS 207.34</strain>
    </source>
</reference>
<keyword evidence="7" id="KW-1185">Reference proteome</keyword>
<sequence length="286" mass="29907">MHFSQIVAALGACVLVSAAPTTNPPEYTAELEKRSSIASAAEFSELQRAAQLSSAAYTGCLGTAFDVIITQQINDVLTNTQGFVGYSTSKKRITVVMRGSTTVTDILNDIDTVLVTPSLSGVNFPSGVQIMTGVYTPWKAVHDSVISAVKSLVAKYPDYTLESTGHSLGGSLTYMSYIALAQNFPGKFLTSNALAAFPIGNAAFAAFGTAQTGLLRRGTNALDGVPNMYPFYTHFGTEFYGSGTAATTLKCTGERDLTCSAGNGLTGVTTGHFQSFGVSLGFTGCS</sequence>
<feature type="domain" description="Fungal lipase-type" evidence="5">
    <location>
        <begin position="95"/>
        <end position="230"/>
    </location>
</feature>
<accession>A0A8E2F9M5</accession>
<comment type="similarity">
    <text evidence="1">Belongs to the AB hydrolase superfamily. Lipase family. Class 3 subfamily.</text>
</comment>
<organism evidence="6 7">
    <name type="scientific">Glonium stellatum</name>
    <dbReference type="NCBI Taxonomy" id="574774"/>
    <lineage>
        <taxon>Eukaryota</taxon>
        <taxon>Fungi</taxon>
        <taxon>Dikarya</taxon>
        <taxon>Ascomycota</taxon>
        <taxon>Pezizomycotina</taxon>
        <taxon>Dothideomycetes</taxon>
        <taxon>Pleosporomycetidae</taxon>
        <taxon>Gloniales</taxon>
        <taxon>Gloniaceae</taxon>
        <taxon>Glonium</taxon>
    </lineage>
</organism>
<dbReference type="PANTHER" id="PTHR45856:SF11">
    <property type="entry name" value="FUNGAL LIPASE-LIKE DOMAIN-CONTAINING PROTEIN"/>
    <property type="match status" value="1"/>
</dbReference>
<dbReference type="Proteomes" id="UP000250140">
    <property type="component" value="Unassembled WGS sequence"/>
</dbReference>
<protein>
    <submittedName>
        <fullName evidence="6">Putative lipase</fullName>
    </submittedName>
</protein>
<dbReference type="PANTHER" id="PTHR45856">
    <property type="entry name" value="ALPHA/BETA-HYDROLASES SUPERFAMILY PROTEIN"/>
    <property type="match status" value="1"/>
</dbReference>
<evidence type="ECO:0000313" key="7">
    <source>
        <dbReference type="Proteomes" id="UP000250140"/>
    </source>
</evidence>
<evidence type="ECO:0000259" key="5">
    <source>
        <dbReference type="Pfam" id="PF01764"/>
    </source>
</evidence>
<dbReference type="OrthoDB" id="426718at2759"/>
<comment type="catalytic activity">
    <reaction evidence="2">
        <text>a diacylglycerol + H2O = a monoacylglycerol + a fatty acid + H(+)</text>
        <dbReference type="Rhea" id="RHEA:32731"/>
        <dbReference type="ChEBI" id="CHEBI:15377"/>
        <dbReference type="ChEBI" id="CHEBI:15378"/>
        <dbReference type="ChEBI" id="CHEBI:17408"/>
        <dbReference type="ChEBI" id="CHEBI:18035"/>
        <dbReference type="ChEBI" id="CHEBI:28868"/>
    </reaction>
</comment>
<name>A0A8E2F9M5_9PEZI</name>
<dbReference type="CDD" id="cd00519">
    <property type="entry name" value="Lipase_3"/>
    <property type="match status" value="1"/>
</dbReference>
<evidence type="ECO:0000313" key="6">
    <source>
        <dbReference type="EMBL" id="OCL13182.1"/>
    </source>
</evidence>
<evidence type="ECO:0000256" key="1">
    <source>
        <dbReference type="ARBA" id="ARBA00043996"/>
    </source>
</evidence>
<dbReference type="AlphaFoldDB" id="A0A8E2F9M5"/>
<dbReference type="GO" id="GO:0006629">
    <property type="term" value="P:lipid metabolic process"/>
    <property type="evidence" value="ECO:0007669"/>
    <property type="project" value="InterPro"/>
</dbReference>
<dbReference type="InterPro" id="IPR051218">
    <property type="entry name" value="Sec_MonoDiacylglyc_Lipase"/>
</dbReference>